<keyword evidence="1" id="KW-0812">Transmembrane</keyword>
<reference evidence="4" key="1">
    <citation type="submission" date="2017-09" db="EMBL/GenBank/DDBJ databases">
        <title>Depth-based differentiation of microbial function through sediment-hosted aquifers and enrichment of novel symbionts in the deep terrestrial subsurface.</title>
        <authorList>
            <person name="Probst A.J."/>
            <person name="Ladd B."/>
            <person name="Jarett J.K."/>
            <person name="Geller-Mcgrath D.E."/>
            <person name="Sieber C.M.K."/>
            <person name="Emerson J.B."/>
            <person name="Anantharaman K."/>
            <person name="Thomas B.C."/>
            <person name="Malmstrom R."/>
            <person name="Stieglmeier M."/>
            <person name="Klingl A."/>
            <person name="Woyke T."/>
            <person name="Ryan C.M."/>
            <person name="Banfield J.F."/>
        </authorList>
    </citation>
    <scope>NUCLEOTIDE SEQUENCE [LARGE SCALE GENOMIC DNA]</scope>
</reference>
<dbReference type="AlphaFoldDB" id="A0A2M7VDE6"/>
<keyword evidence="1" id="KW-0472">Membrane</keyword>
<evidence type="ECO:0000256" key="1">
    <source>
        <dbReference type="SAM" id="Phobius"/>
    </source>
</evidence>
<feature type="signal peptide" evidence="2">
    <location>
        <begin position="1"/>
        <end position="16"/>
    </location>
</feature>
<gene>
    <name evidence="3" type="ORF">COX77_04535</name>
</gene>
<accession>A0A2M7VDE6</accession>
<feature type="transmembrane region" description="Helical" evidence="1">
    <location>
        <begin position="46"/>
        <end position="69"/>
    </location>
</feature>
<protein>
    <submittedName>
        <fullName evidence="3">Uncharacterized protein</fullName>
    </submittedName>
</protein>
<feature type="transmembrane region" description="Helical" evidence="1">
    <location>
        <begin position="90"/>
        <end position="111"/>
    </location>
</feature>
<dbReference type="Pfam" id="PF18895">
    <property type="entry name" value="T4SS_pilin"/>
    <property type="match status" value="1"/>
</dbReference>
<dbReference type="Proteomes" id="UP000230405">
    <property type="component" value="Unassembled WGS sequence"/>
</dbReference>
<dbReference type="InterPro" id="IPR043993">
    <property type="entry name" value="T4SS_pilin"/>
</dbReference>
<dbReference type="EMBL" id="PFPO01000087">
    <property type="protein sequence ID" value="PIZ98440.1"/>
    <property type="molecule type" value="Genomic_DNA"/>
</dbReference>
<proteinExistence type="predicted"/>
<comment type="caution">
    <text evidence="3">The sequence shown here is derived from an EMBL/GenBank/DDBJ whole genome shotgun (WGS) entry which is preliminary data.</text>
</comment>
<evidence type="ECO:0000256" key="2">
    <source>
        <dbReference type="SAM" id="SignalP"/>
    </source>
</evidence>
<evidence type="ECO:0000313" key="3">
    <source>
        <dbReference type="EMBL" id="PIZ98440.1"/>
    </source>
</evidence>
<keyword evidence="2" id="KW-0732">Signal</keyword>
<organism evidence="3 4">
    <name type="scientific">Candidatus Komeilibacteria bacterium CG_4_10_14_0_2_um_filter_37_10</name>
    <dbReference type="NCBI Taxonomy" id="1974470"/>
    <lineage>
        <taxon>Bacteria</taxon>
        <taxon>Candidatus Komeiliibacteriota</taxon>
    </lineage>
</organism>
<evidence type="ECO:0000313" key="4">
    <source>
        <dbReference type="Proteomes" id="UP000230405"/>
    </source>
</evidence>
<feature type="chain" id="PRO_5014721250" evidence="2">
    <location>
        <begin position="17"/>
        <end position="118"/>
    </location>
</feature>
<keyword evidence="1" id="KW-1133">Transmembrane helix</keyword>
<name>A0A2M7VDE6_9BACT</name>
<sequence length="118" mass="12504">MVVSFLLLSVFSPVLASTGIMDNLKSVAGQGYDANKDYDAATIRELVGSIVQIGLGLIGALFLILVIISGIQWMTAGGNTDKINKARQRLINSVIGLGIVLVAWVIVYTILDLINTVG</sequence>